<dbReference type="Proteomes" id="UP000320431">
    <property type="component" value="Unassembled WGS sequence"/>
</dbReference>
<dbReference type="EMBL" id="VICD02000061">
    <property type="protein sequence ID" value="KAB8196209.1"/>
    <property type="molecule type" value="Genomic_DNA"/>
</dbReference>
<name>A0A508AYW1_9GAMM</name>
<gene>
    <name evidence="1" type="ORF">FKV24_004490</name>
</gene>
<proteinExistence type="predicted"/>
<sequence>MVKKFEKKATLLGGAIPYHLTDKHAAKNRDKHRRKQAEQERATGYGTGLGYPVAGQKKSDHAE</sequence>
<comment type="caution">
    <text evidence="1">The sequence shown here is derived from an EMBL/GenBank/DDBJ whole genome shotgun (WGS) entry which is preliminary data.</text>
</comment>
<evidence type="ECO:0000313" key="1">
    <source>
        <dbReference type="EMBL" id="KAB8196209.1"/>
    </source>
</evidence>
<reference evidence="1 2" key="1">
    <citation type="submission" date="2019-10" db="EMBL/GenBank/DDBJ databases">
        <title>Lysobacter alkalisoli sp. nov., isolated from saline-alkaline soil.</title>
        <authorList>
            <person name="Sun J.-Q."/>
        </authorList>
    </citation>
    <scope>NUCLEOTIDE SEQUENCE [LARGE SCALE GENOMIC DNA]</scope>
    <source>
        <strain evidence="1 2">KCTC 42381</strain>
    </source>
</reference>
<dbReference type="RefSeq" id="WP_141481515.1">
    <property type="nucleotide sequence ID" value="NZ_VICD02000061.1"/>
</dbReference>
<evidence type="ECO:0000313" key="2">
    <source>
        <dbReference type="Proteomes" id="UP000320431"/>
    </source>
</evidence>
<dbReference type="AlphaFoldDB" id="A0A508AYW1"/>
<organism evidence="1 2">
    <name type="scientific">Marilutibacter maris</name>
    <dbReference type="NCBI Taxonomy" id="1605891"/>
    <lineage>
        <taxon>Bacteria</taxon>
        <taxon>Pseudomonadati</taxon>
        <taxon>Pseudomonadota</taxon>
        <taxon>Gammaproteobacteria</taxon>
        <taxon>Lysobacterales</taxon>
        <taxon>Lysobacteraceae</taxon>
        <taxon>Marilutibacter</taxon>
    </lineage>
</organism>
<accession>A0A508AYW1</accession>
<protein>
    <submittedName>
        <fullName evidence="1">Uncharacterized protein</fullName>
    </submittedName>
</protein>